<name>A0A2A6C5G9_PRIPA</name>
<sequence length="84" mass="9179">MRAFVLLMLLLISLEASDPLPCHWYGASPICIAQCPSGTKEVMRADHGRTKVFGKSCLLGSKVFCCEDGYLPKYNGRANNIVDG</sequence>
<reference evidence="1" key="2">
    <citation type="submission" date="2022-06" db="UniProtKB">
        <authorList>
            <consortium name="EnsemblMetazoa"/>
        </authorList>
    </citation>
    <scope>IDENTIFICATION</scope>
    <source>
        <strain evidence="1">PS312</strain>
    </source>
</reference>
<dbReference type="Proteomes" id="UP000005239">
    <property type="component" value="Unassembled WGS sequence"/>
</dbReference>
<dbReference type="EnsemblMetazoa" id="PPA35034.1">
    <property type="protein sequence ID" value="PPA35034.1"/>
    <property type="gene ID" value="WBGene00273403"/>
</dbReference>
<gene>
    <name evidence="1" type="primary">WBGene00273403</name>
</gene>
<dbReference type="PANTHER" id="PTHR35180">
    <property type="entry name" value="PROTEIN CBG06219"/>
    <property type="match status" value="1"/>
</dbReference>
<accession>A0A8R1UL88</accession>
<evidence type="ECO:0000313" key="2">
    <source>
        <dbReference type="Proteomes" id="UP000005239"/>
    </source>
</evidence>
<protein>
    <submittedName>
        <fullName evidence="1">Uncharacterized protein</fullName>
    </submittedName>
</protein>
<organism evidence="1 2">
    <name type="scientific">Pristionchus pacificus</name>
    <name type="common">Parasitic nematode worm</name>
    <dbReference type="NCBI Taxonomy" id="54126"/>
    <lineage>
        <taxon>Eukaryota</taxon>
        <taxon>Metazoa</taxon>
        <taxon>Ecdysozoa</taxon>
        <taxon>Nematoda</taxon>
        <taxon>Chromadorea</taxon>
        <taxon>Rhabditida</taxon>
        <taxon>Rhabditina</taxon>
        <taxon>Diplogasteromorpha</taxon>
        <taxon>Diplogasteroidea</taxon>
        <taxon>Neodiplogasteridae</taxon>
        <taxon>Pristionchus</taxon>
    </lineage>
</organism>
<accession>A0A2A6C5G9</accession>
<keyword evidence="2" id="KW-1185">Reference proteome</keyword>
<dbReference type="AlphaFoldDB" id="A0A2A6C5G9"/>
<evidence type="ECO:0000313" key="1">
    <source>
        <dbReference type="EnsemblMetazoa" id="PPA35034.1"/>
    </source>
</evidence>
<proteinExistence type="predicted"/>
<dbReference type="PANTHER" id="PTHR35180:SF7">
    <property type="entry name" value="SRCR DOMAIN-CONTAINING PROTEIN"/>
    <property type="match status" value="1"/>
</dbReference>
<reference evidence="2" key="1">
    <citation type="journal article" date="2008" name="Nat. Genet.">
        <title>The Pristionchus pacificus genome provides a unique perspective on nematode lifestyle and parasitism.</title>
        <authorList>
            <person name="Dieterich C."/>
            <person name="Clifton S.W."/>
            <person name="Schuster L.N."/>
            <person name="Chinwalla A."/>
            <person name="Delehaunty K."/>
            <person name="Dinkelacker I."/>
            <person name="Fulton L."/>
            <person name="Fulton R."/>
            <person name="Godfrey J."/>
            <person name="Minx P."/>
            <person name="Mitreva M."/>
            <person name="Roeseler W."/>
            <person name="Tian H."/>
            <person name="Witte H."/>
            <person name="Yang S.P."/>
            <person name="Wilson R.K."/>
            <person name="Sommer R.J."/>
        </authorList>
    </citation>
    <scope>NUCLEOTIDE SEQUENCE [LARGE SCALE GENOMIC DNA]</scope>
    <source>
        <strain evidence="2">PS312</strain>
    </source>
</reference>